<accession>A0AAD9Q8N9</accession>
<reference evidence="1" key="1">
    <citation type="journal article" date="2023" name="G3 (Bethesda)">
        <title>Whole genome assembly and annotation of the endangered Caribbean coral Acropora cervicornis.</title>
        <authorList>
            <person name="Selwyn J.D."/>
            <person name="Vollmer S.V."/>
        </authorList>
    </citation>
    <scope>NUCLEOTIDE SEQUENCE</scope>
    <source>
        <strain evidence="1">K2</strain>
    </source>
</reference>
<dbReference type="Proteomes" id="UP001249851">
    <property type="component" value="Unassembled WGS sequence"/>
</dbReference>
<evidence type="ECO:0000313" key="2">
    <source>
        <dbReference type="Proteomes" id="UP001249851"/>
    </source>
</evidence>
<dbReference type="AlphaFoldDB" id="A0AAD9Q8N9"/>
<comment type="caution">
    <text evidence="1">The sequence shown here is derived from an EMBL/GenBank/DDBJ whole genome shotgun (WGS) entry which is preliminary data.</text>
</comment>
<organism evidence="1 2">
    <name type="scientific">Acropora cervicornis</name>
    <name type="common">Staghorn coral</name>
    <dbReference type="NCBI Taxonomy" id="6130"/>
    <lineage>
        <taxon>Eukaryota</taxon>
        <taxon>Metazoa</taxon>
        <taxon>Cnidaria</taxon>
        <taxon>Anthozoa</taxon>
        <taxon>Hexacorallia</taxon>
        <taxon>Scleractinia</taxon>
        <taxon>Astrocoeniina</taxon>
        <taxon>Acroporidae</taxon>
        <taxon>Acropora</taxon>
    </lineage>
</organism>
<keyword evidence="2" id="KW-1185">Reference proteome</keyword>
<name>A0AAD9Q8N9_ACRCE</name>
<sequence length="67" mass="7789">MTETTLNSLPYWRTKTIVQNEAQAVKIDDRQDSLFVNNLPFAFKPIFKTIYILKLQKAPIVSKALNY</sequence>
<dbReference type="EMBL" id="JARQWQ010000056">
    <property type="protein sequence ID" value="KAK2556375.1"/>
    <property type="molecule type" value="Genomic_DNA"/>
</dbReference>
<protein>
    <submittedName>
        <fullName evidence="1">Uncharacterized protein</fullName>
    </submittedName>
</protein>
<reference evidence="1" key="2">
    <citation type="journal article" date="2023" name="Science">
        <title>Genomic signatures of disease resistance in endangered staghorn corals.</title>
        <authorList>
            <person name="Vollmer S.V."/>
            <person name="Selwyn J.D."/>
            <person name="Despard B.A."/>
            <person name="Roesel C.L."/>
        </authorList>
    </citation>
    <scope>NUCLEOTIDE SEQUENCE</scope>
    <source>
        <strain evidence="1">K2</strain>
    </source>
</reference>
<gene>
    <name evidence="1" type="ORF">P5673_021603</name>
</gene>
<evidence type="ECO:0000313" key="1">
    <source>
        <dbReference type="EMBL" id="KAK2556375.1"/>
    </source>
</evidence>
<proteinExistence type="predicted"/>